<accession>A0A6C2UTA4</accession>
<proteinExistence type="predicted"/>
<organism evidence="2 3">
    <name type="scientific">Pontiella sulfatireligans</name>
    <dbReference type="NCBI Taxonomy" id="2750658"/>
    <lineage>
        <taxon>Bacteria</taxon>
        <taxon>Pseudomonadati</taxon>
        <taxon>Kiritimatiellota</taxon>
        <taxon>Kiritimatiellia</taxon>
        <taxon>Kiritimatiellales</taxon>
        <taxon>Pontiellaceae</taxon>
        <taxon>Pontiella</taxon>
    </lineage>
</organism>
<dbReference type="SUPFAM" id="SSF63829">
    <property type="entry name" value="Calcium-dependent phosphotriesterase"/>
    <property type="match status" value="2"/>
</dbReference>
<protein>
    <recommendedName>
        <fullName evidence="4">Virginiamycin B lyase</fullName>
    </recommendedName>
</protein>
<sequence>MRNGFLKLLALTLALLPLWCAAVVPYTPEIADPMLEPWRWQHVEYLDGAGVLCMDEVPDGTLWFGAVGGLVRDDGQEVTRIPFDEGLLRRISSQRPVPWASAVLVLGKEDLLVVAGKSLVRWHQGEWAVLVKALEPVNFDVRLFQGKDETIWLQMQHALWRINDDLSGGKVVARVPEGCRLSACAGATGDVWLVQSYKDRDDELIHIPVVDGEALPAAEWEYFPAKGSSGLRNVSLLAGRNGRIWFADASGDHGVLYFDVKEEAWRAAASAPHSNSHYSLLESRDGTLWAGGAGEIYSLGARGPSIYLPYQLGLPVVPLYLFESSGGRIWVLTQFGRIYNVDTGSHQWQTYPQLHFQCESADGSIQWFLTKDSHAVSHDLDSGRWLQHEVSDGMISLPRALVCSSHGLVWAAGSHGEAAGIAVFDGKQWKHFLHPEFAEAIAPRAVFEAMDGTMWFGTVRYLKPITKGGALQYGVSADGDVGLLKQHVPPVFPKQVISVFAQQDTDSLWLGGVQTDCYHLTDHRMELITALPWRITDDMAVDAAGVLWVAKGGFGVYRKEGDSWIRYSTEDGVASSLVSDLLPLRDGTLLAASGSGISRFDGRSWTMHAFPPTISMTRNSGTMHQAQDNAVWLNFGERDWQLRTRAPTASLGEHTKFCSVRYVADAAPPDTRITYCLAVCRT</sequence>
<keyword evidence="3" id="KW-1185">Reference proteome</keyword>
<gene>
    <name evidence="2" type="ORF">SCARR_05669</name>
</gene>
<keyword evidence="1" id="KW-0732">Signal</keyword>
<reference evidence="2 3" key="1">
    <citation type="submission" date="2019-04" db="EMBL/GenBank/DDBJ databases">
        <authorList>
            <person name="Van Vliet M D."/>
        </authorList>
    </citation>
    <scope>NUCLEOTIDE SEQUENCE [LARGE SCALE GENOMIC DNA]</scope>
    <source>
        <strain evidence="2 3">F21</strain>
    </source>
</reference>
<evidence type="ECO:0000313" key="3">
    <source>
        <dbReference type="Proteomes" id="UP000346198"/>
    </source>
</evidence>
<dbReference type="Gene3D" id="2.130.10.10">
    <property type="entry name" value="YVTN repeat-like/Quinoprotein amine dehydrogenase"/>
    <property type="match status" value="3"/>
</dbReference>
<dbReference type="Proteomes" id="UP000346198">
    <property type="component" value="Unassembled WGS sequence"/>
</dbReference>
<dbReference type="RefSeq" id="WP_136066027.1">
    <property type="nucleotide sequence ID" value="NZ_CAAHFH010000004.1"/>
</dbReference>
<dbReference type="AlphaFoldDB" id="A0A6C2UTA4"/>
<feature type="signal peptide" evidence="1">
    <location>
        <begin position="1"/>
        <end position="22"/>
    </location>
</feature>
<evidence type="ECO:0000256" key="1">
    <source>
        <dbReference type="SAM" id="SignalP"/>
    </source>
</evidence>
<evidence type="ECO:0000313" key="2">
    <source>
        <dbReference type="EMBL" id="VGO23562.1"/>
    </source>
</evidence>
<feature type="chain" id="PRO_5025504099" description="Virginiamycin B lyase" evidence="1">
    <location>
        <begin position="23"/>
        <end position="682"/>
    </location>
</feature>
<dbReference type="EMBL" id="CAAHFH010000004">
    <property type="protein sequence ID" value="VGO23562.1"/>
    <property type="molecule type" value="Genomic_DNA"/>
</dbReference>
<name>A0A6C2UTA4_9BACT</name>
<dbReference type="InterPro" id="IPR015943">
    <property type="entry name" value="WD40/YVTN_repeat-like_dom_sf"/>
</dbReference>
<evidence type="ECO:0008006" key="4">
    <source>
        <dbReference type="Google" id="ProtNLM"/>
    </source>
</evidence>